<evidence type="ECO:0000313" key="4">
    <source>
        <dbReference type="EMBL" id="OQD89715.1"/>
    </source>
</evidence>
<feature type="region of interest" description="Disordered" evidence="3">
    <location>
        <begin position="1"/>
        <end position="138"/>
    </location>
</feature>
<feature type="coiled-coil region" evidence="2">
    <location>
        <begin position="292"/>
        <end position="330"/>
    </location>
</feature>
<gene>
    <name evidence="4" type="ORF">PENANT_c002G00127</name>
</gene>
<feature type="compositionally biased region" description="Basic and acidic residues" evidence="3">
    <location>
        <begin position="185"/>
        <end position="197"/>
    </location>
</feature>
<proteinExistence type="predicted"/>
<dbReference type="PANTHER" id="PTHR15885">
    <property type="entry name" value="COILED-COIL DOMAIN-CONTAINING PROTEIN 174"/>
    <property type="match status" value="1"/>
</dbReference>
<dbReference type="GO" id="GO:0005634">
    <property type="term" value="C:nucleus"/>
    <property type="evidence" value="ECO:0007669"/>
    <property type="project" value="TreeGrafter"/>
</dbReference>
<keyword evidence="5" id="KW-1185">Reference proteome</keyword>
<organism evidence="4 5">
    <name type="scientific">Penicillium antarcticum</name>
    <dbReference type="NCBI Taxonomy" id="416450"/>
    <lineage>
        <taxon>Eukaryota</taxon>
        <taxon>Fungi</taxon>
        <taxon>Dikarya</taxon>
        <taxon>Ascomycota</taxon>
        <taxon>Pezizomycotina</taxon>
        <taxon>Eurotiomycetes</taxon>
        <taxon>Eurotiomycetidae</taxon>
        <taxon>Eurotiales</taxon>
        <taxon>Aspergillaceae</taxon>
        <taxon>Penicillium</taxon>
    </lineage>
</organism>
<keyword evidence="1 2" id="KW-0175">Coiled coil</keyword>
<feature type="compositionally biased region" description="Polar residues" evidence="3">
    <location>
        <begin position="1"/>
        <end position="10"/>
    </location>
</feature>
<evidence type="ECO:0000313" key="5">
    <source>
        <dbReference type="Proteomes" id="UP000191672"/>
    </source>
</evidence>
<dbReference type="STRING" id="416450.A0A1V6QKJ0"/>
<name>A0A1V6QKJ0_9EURO</name>
<feature type="region of interest" description="Disordered" evidence="3">
    <location>
        <begin position="157"/>
        <end position="199"/>
    </location>
</feature>
<dbReference type="Pfam" id="PF13300">
    <property type="entry name" value="DUF4078"/>
    <property type="match status" value="1"/>
</dbReference>
<evidence type="ECO:0000256" key="3">
    <source>
        <dbReference type="SAM" id="MobiDB-lite"/>
    </source>
</evidence>
<feature type="region of interest" description="Disordered" evidence="3">
    <location>
        <begin position="346"/>
        <end position="384"/>
    </location>
</feature>
<evidence type="ECO:0000256" key="2">
    <source>
        <dbReference type="SAM" id="Coils"/>
    </source>
</evidence>
<reference evidence="5" key="1">
    <citation type="journal article" date="2017" name="Nat. Microbiol.">
        <title>Global analysis of biosynthetic gene clusters reveals vast potential of secondary metabolite production in Penicillium species.</title>
        <authorList>
            <person name="Nielsen J.C."/>
            <person name="Grijseels S."/>
            <person name="Prigent S."/>
            <person name="Ji B."/>
            <person name="Dainat J."/>
            <person name="Nielsen K.F."/>
            <person name="Frisvad J.C."/>
            <person name="Workman M."/>
            <person name="Nielsen J."/>
        </authorList>
    </citation>
    <scope>NUCLEOTIDE SEQUENCE [LARGE SCALE GENOMIC DNA]</scope>
    <source>
        <strain evidence="5">IBT 31811</strain>
    </source>
</reference>
<feature type="compositionally biased region" description="Polar residues" evidence="3">
    <location>
        <begin position="17"/>
        <end position="47"/>
    </location>
</feature>
<accession>A0A1V6QKJ0</accession>
<comment type="caution">
    <text evidence="4">The sequence shown here is derived from an EMBL/GenBank/DDBJ whole genome shotgun (WGS) entry which is preliminary data.</text>
</comment>
<feature type="compositionally biased region" description="Basic and acidic residues" evidence="3">
    <location>
        <begin position="107"/>
        <end position="126"/>
    </location>
</feature>
<dbReference type="InterPro" id="IPR025066">
    <property type="entry name" value="CCDC174-like"/>
</dbReference>
<protein>
    <submittedName>
        <fullName evidence="4">Uncharacterized protein</fullName>
    </submittedName>
</protein>
<dbReference type="EMBL" id="MDYN01000002">
    <property type="protein sequence ID" value="OQD89715.1"/>
    <property type="molecule type" value="Genomic_DNA"/>
</dbReference>
<dbReference type="AlphaFoldDB" id="A0A1V6QKJ0"/>
<dbReference type="OrthoDB" id="333551at2759"/>
<dbReference type="PANTHER" id="PTHR15885:SF1">
    <property type="entry name" value="COILED-COIL DOMAIN-CONTAINING PROTEIN 174"/>
    <property type="match status" value="1"/>
</dbReference>
<evidence type="ECO:0000256" key="1">
    <source>
        <dbReference type="ARBA" id="ARBA00023054"/>
    </source>
</evidence>
<feature type="compositionally biased region" description="Acidic residues" evidence="3">
    <location>
        <begin position="164"/>
        <end position="176"/>
    </location>
</feature>
<dbReference type="Proteomes" id="UP000191672">
    <property type="component" value="Unassembled WGS sequence"/>
</dbReference>
<sequence length="384" mass="43660">MSADKNSSLYGQRRQKAQSNETTSSNLAFASQLSSLISQDSNSTSARGRQRPSKNPKSDIFSKHNKGSLKRAAADLADDNRALKQVHKSSKDLGDIDASALGRSRRRMDEKARIYDDMKKGHHLAEDSDDDDQYDPSQPEDYLARLRRKEREGLVDFDRKHADEEENDQDLSDDENTSIISYEDEFGRTRRGTRAEAAEASNAIDEANGGRVGQERWRPARPENLIYGAAVQAEAFNPDATIVSHMSHLASRRDRSATPPEQKHYDADWEVRNRGTGFYAFSTNEKDRAQQMEELSRVREETLNKRKSNKERLERREATIKWRLERIEELKNKKMAAKFMTELETTIVPTQPAEQVKKDEQSNNTEPAGNAGQVPRSEQTDNAE</sequence>